<gene>
    <name evidence="1" type="ORF">ASPGLDRAFT_1065842</name>
</gene>
<organism evidence="1 2">
    <name type="scientific">Aspergillus glaucus CBS 516.65</name>
    <dbReference type="NCBI Taxonomy" id="1160497"/>
    <lineage>
        <taxon>Eukaryota</taxon>
        <taxon>Fungi</taxon>
        <taxon>Dikarya</taxon>
        <taxon>Ascomycota</taxon>
        <taxon>Pezizomycotina</taxon>
        <taxon>Eurotiomycetes</taxon>
        <taxon>Eurotiomycetidae</taxon>
        <taxon>Eurotiales</taxon>
        <taxon>Aspergillaceae</taxon>
        <taxon>Aspergillus</taxon>
        <taxon>Aspergillus subgen. Aspergillus</taxon>
    </lineage>
</organism>
<accession>A0A1L9V5Q2</accession>
<protein>
    <submittedName>
        <fullName evidence="1">Uncharacterized protein</fullName>
    </submittedName>
</protein>
<evidence type="ECO:0000313" key="1">
    <source>
        <dbReference type="EMBL" id="OJJ79172.1"/>
    </source>
</evidence>
<dbReference type="GeneID" id="34455773"/>
<dbReference type="VEuPathDB" id="FungiDB:ASPGLDRAFT_1065842"/>
<proteinExistence type="predicted"/>
<dbReference type="RefSeq" id="XP_022395870.1">
    <property type="nucleotide sequence ID" value="XM_022539512.1"/>
</dbReference>
<dbReference type="Proteomes" id="UP000184300">
    <property type="component" value="Unassembled WGS sequence"/>
</dbReference>
<evidence type="ECO:0000313" key="2">
    <source>
        <dbReference type="Proteomes" id="UP000184300"/>
    </source>
</evidence>
<dbReference type="EMBL" id="KV878921">
    <property type="protein sequence ID" value="OJJ79172.1"/>
    <property type="molecule type" value="Genomic_DNA"/>
</dbReference>
<reference evidence="2" key="1">
    <citation type="journal article" date="2017" name="Genome Biol.">
        <title>Comparative genomics reveals high biological diversity and specific adaptations in the industrially and medically important fungal genus Aspergillus.</title>
        <authorList>
            <person name="de Vries R.P."/>
            <person name="Riley R."/>
            <person name="Wiebenga A."/>
            <person name="Aguilar-Osorio G."/>
            <person name="Amillis S."/>
            <person name="Uchima C.A."/>
            <person name="Anderluh G."/>
            <person name="Asadollahi M."/>
            <person name="Askin M."/>
            <person name="Barry K."/>
            <person name="Battaglia E."/>
            <person name="Bayram O."/>
            <person name="Benocci T."/>
            <person name="Braus-Stromeyer S.A."/>
            <person name="Caldana C."/>
            <person name="Canovas D."/>
            <person name="Cerqueira G.C."/>
            <person name="Chen F."/>
            <person name="Chen W."/>
            <person name="Choi C."/>
            <person name="Clum A."/>
            <person name="Dos Santos R.A."/>
            <person name="Damasio A.R."/>
            <person name="Diallinas G."/>
            <person name="Emri T."/>
            <person name="Fekete E."/>
            <person name="Flipphi M."/>
            <person name="Freyberg S."/>
            <person name="Gallo A."/>
            <person name="Gournas C."/>
            <person name="Habgood R."/>
            <person name="Hainaut M."/>
            <person name="Harispe M.L."/>
            <person name="Henrissat B."/>
            <person name="Hilden K.S."/>
            <person name="Hope R."/>
            <person name="Hossain A."/>
            <person name="Karabika E."/>
            <person name="Karaffa L."/>
            <person name="Karanyi Z."/>
            <person name="Krasevec N."/>
            <person name="Kuo A."/>
            <person name="Kusch H."/>
            <person name="LaButti K."/>
            <person name="Lagendijk E.L."/>
            <person name="Lapidus A."/>
            <person name="Levasseur A."/>
            <person name="Lindquist E."/>
            <person name="Lipzen A."/>
            <person name="Logrieco A.F."/>
            <person name="MacCabe A."/>
            <person name="Maekelae M.R."/>
            <person name="Malavazi I."/>
            <person name="Melin P."/>
            <person name="Meyer V."/>
            <person name="Mielnichuk N."/>
            <person name="Miskei M."/>
            <person name="Molnar A.P."/>
            <person name="Mule G."/>
            <person name="Ngan C.Y."/>
            <person name="Orejas M."/>
            <person name="Orosz E."/>
            <person name="Ouedraogo J.P."/>
            <person name="Overkamp K.M."/>
            <person name="Park H.-S."/>
            <person name="Perrone G."/>
            <person name="Piumi F."/>
            <person name="Punt P.J."/>
            <person name="Ram A.F."/>
            <person name="Ramon A."/>
            <person name="Rauscher S."/>
            <person name="Record E."/>
            <person name="Riano-Pachon D.M."/>
            <person name="Robert V."/>
            <person name="Roehrig J."/>
            <person name="Ruller R."/>
            <person name="Salamov A."/>
            <person name="Salih N.S."/>
            <person name="Samson R.A."/>
            <person name="Sandor E."/>
            <person name="Sanguinetti M."/>
            <person name="Schuetze T."/>
            <person name="Sepcic K."/>
            <person name="Shelest E."/>
            <person name="Sherlock G."/>
            <person name="Sophianopoulou V."/>
            <person name="Squina F.M."/>
            <person name="Sun H."/>
            <person name="Susca A."/>
            <person name="Todd R.B."/>
            <person name="Tsang A."/>
            <person name="Unkles S.E."/>
            <person name="van de Wiele N."/>
            <person name="van Rossen-Uffink D."/>
            <person name="Oliveira J.V."/>
            <person name="Vesth T.C."/>
            <person name="Visser J."/>
            <person name="Yu J.-H."/>
            <person name="Zhou M."/>
            <person name="Andersen M.R."/>
            <person name="Archer D.B."/>
            <person name="Baker S.E."/>
            <person name="Benoit I."/>
            <person name="Brakhage A.A."/>
            <person name="Braus G.H."/>
            <person name="Fischer R."/>
            <person name="Frisvad J.C."/>
            <person name="Goldman G.H."/>
            <person name="Houbraken J."/>
            <person name="Oakley B."/>
            <person name="Pocsi I."/>
            <person name="Scazzocchio C."/>
            <person name="Seiboth B."/>
            <person name="vanKuyk P.A."/>
            <person name="Wortman J."/>
            <person name="Dyer P.S."/>
            <person name="Grigoriev I.V."/>
        </authorList>
    </citation>
    <scope>NUCLEOTIDE SEQUENCE [LARGE SCALE GENOMIC DNA]</scope>
    <source>
        <strain evidence="2">CBS 516.65</strain>
    </source>
</reference>
<keyword evidence="2" id="KW-1185">Reference proteome</keyword>
<sequence length="300" mass="34301">MGIAIWNHFTNYPAVRDEARGFVQYFEFSKWDYRFQSVGSMMSNLLAEIGYDVSKRIKEYGDTDNIEESQEVWHLEDQFLLLQQMLLSPRCPSIVWVLINLGDYVSHHQWLLDKLQSLSTMQETRFKAIFLNSSDITLPPFNPEHSHFIDINLVQDPKIHPENSEASSSEVPDAQNQTVPLNKQALEVVMEHPQLFSLMSHINGLFNDSSVDPELRQMLVSWLPTVSKNPDMLDRTLADILPLSTETLFPRVLKSAIDNSPGLALRVLKLITLSFRPSTIHELTDLAESFNEGKVCQSPD</sequence>
<name>A0A1L9V5Q2_ASPGL</name>
<dbReference type="AlphaFoldDB" id="A0A1L9V5Q2"/>